<comment type="similarity">
    <text evidence="1 6">Belongs to the MinC family.</text>
</comment>
<evidence type="ECO:0000256" key="4">
    <source>
        <dbReference type="ARBA" id="ARBA00023306"/>
    </source>
</evidence>
<dbReference type="HAMAP" id="MF_00267">
    <property type="entry name" value="MinC"/>
    <property type="match status" value="1"/>
</dbReference>
<name>A0A174ICV0_9FIRM</name>
<feature type="domain" description="Septum formation inhibitor MinC C-terminal" evidence="7">
    <location>
        <begin position="109"/>
        <end position="209"/>
    </location>
</feature>
<evidence type="ECO:0000313" key="10">
    <source>
        <dbReference type="Proteomes" id="UP000095544"/>
    </source>
</evidence>
<evidence type="ECO:0000256" key="1">
    <source>
        <dbReference type="ARBA" id="ARBA00006291"/>
    </source>
</evidence>
<comment type="function">
    <text evidence="6">Cell division inhibitor that blocks the formation of polar Z ring septums. Rapidly oscillates between the poles of the cell to destabilize FtsZ filaments that have formed before they mature into polar Z rings. Prevents FtsZ polymerization.</text>
</comment>
<keyword evidence="3 6" id="KW-0717">Septation</keyword>
<sequence length="215" mass="23706">MDKLVTIKSNRYGIEVHLNPEVPFDVLLESVASKFKDSAKFFEGAKMAVTFLDRKLSDQEEQAVLHTIAEITGIDIVCIIDRDETNELTYKSIVENTLTNMQKREGQFYRGTLSKRQVLESDSSIIILGDVELGAKVIAKGNVVIVGSLSGSVHAGAAGSRDAFIVALAMQPKQLRIGDIEAKRQVIYQESLSIRGPKIAVVDGRRIYVDPLVDE</sequence>
<dbReference type="SUPFAM" id="SSF63848">
    <property type="entry name" value="Cell-division inhibitor MinC, C-terminal domain"/>
    <property type="match status" value="1"/>
</dbReference>
<evidence type="ECO:0000256" key="5">
    <source>
        <dbReference type="ARBA" id="ARBA00046874"/>
    </source>
</evidence>
<evidence type="ECO:0000259" key="8">
    <source>
        <dbReference type="Pfam" id="PF22642"/>
    </source>
</evidence>
<dbReference type="AlphaFoldDB" id="A0A174ICV0"/>
<evidence type="ECO:0000256" key="2">
    <source>
        <dbReference type="ARBA" id="ARBA00022618"/>
    </source>
</evidence>
<reference evidence="9 10" key="1">
    <citation type="submission" date="2015-09" db="EMBL/GenBank/DDBJ databases">
        <authorList>
            <consortium name="Pathogen Informatics"/>
        </authorList>
    </citation>
    <scope>NUCLEOTIDE SEQUENCE [LARGE SCALE GENOMIC DNA]</scope>
    <source>
        <strain evidence="9 10">2789STDY5834876</strain>
    </source>
</reference>
<dbReference type="STRING" id="39482.ERS852491_03482"/>
<dbReference type="OrthoDB" id="9790810at2"/>
<dbReference type="Gene3D" id="2.160.20.70">
    <property type="match status" value="1"/>
</dbReference>
<feature type="domain" description="Septum site-determining protein MinC N-terminal" evidence="8">
    <location>
        <begin position="5"/>
        <end position="77"/>
    </location>
</feature>
<dbReference type="Gene3D" id="3.30.160.540">
    <property type="match status" value="1"/>
</dbReference>
<keyword evidence="4 6" id="KW-0131">Cell cycle</keyword>
<dbReference type="EMBL" id="CYZU01000038">
    <property type="protein sequence ID" value="CUO84291.1"/>
    <property type="molecule type" value="Genomic_DNA"/>
</dbReference>
<proteinExistence type="inferred from homology"/>
<accession>A0A174ICV0</accession>
<dbReference type="Proteomes" id="UP000095544">
    <property type="component" value="Unassembled WGS sequence"/>
</dbReference>
<dbReference type="RefSeq" id="WP_050642286.1">
    <property type="nucleotide sequence ID" value="NZ_CABKUE010000009.1"/>
</dbReference>
<dbReference type="Pfam" id="PF03775">
    <property type="entry name" value="MinC_C"/>
    <property type="match status" value="1"/>
</dbReference>
<dbReference type="GO" id="GO:0000902">
    <property type="term" value="P:cell morphogenesis"/>
    <property type="evidence" value="ECO:0007669"/>
    <property type="project" value="InterPro"/>
</dbReference>
<dbReference type="InterPro" id="IPR036145">
    <property type="entry name" value="MinC_C_sf"/>
</dbReference>
<gene>
    <name evidence="6 9" type="primary">minC</name>
    <name evidence="9" type="ORF">ERS852491_03482</name>
</gene>
<evidence type="ECO:0000259" key="7">
    <source>
        <dbReference type="Pfam" id="PF03775"/>
    </source>
</evidence>
<dbReference type="PANTHER" id="PTHR34108:SF1">
    <property type="entry name" value="SEPTUM SITE-DETERMINING PROTEIN MINC"/>
    <property type="match status" value="1"/>
</dbReference>
<organism evidence="9 10">
    <name type="scientific">Faecalicatena contorta</name>
    <dbReference type="NCBI Taxonomy" id="39482"/>
    <lineage>
        <taxon>Bacteria</taxon>
        <taxon>Bacillati</taxon>
        <taxon>Bacillota</taxon>
        <taxon>Clostridia</taxon>
        <taxon>Lachnospirales</taxon>
        <taxon>Lachnospiraceae</taxon>
        <taxon>Faecalicatena</taxon>
    </lineage>
</organism>
<dbReference type="InterPro" id="IPR013033">
    <property type="entry name" value="MinC"/>
</dbReference>
<evidence type="ECO:0000313" key="9">
    <source>
        <dbReference type="EMBL" id="CUO84291.1"/>
    </source>
</evidence>
<protein>
    <recommendedName>
        <fullName evidence="6">Probable septum site-determining protein MinC</fullName>
    </recommendedName>
</protein>
<dbReference type="PANTHER" id="PTHR34108">
    <property type="entry name" value="SEPTUM SITE-DETERMINING PROTEIN MINC"/>
    <property type="match status" value="1"/>
</dbReference>
<evidence type="ECO:0000256" key="6">
    <source>
        <dbReference type="HAMAP-Rule" id="MF_00267"/>
    </source>
</evidence>
<dbReference type="GO" id="GO:1901891">
    <property type="term" value="P:regulation of cell septum assembly"/>
    <property type="evidence" value="ECO:0007669"/>
    <property type="project" value="InterPro"/>
</dbReference>
<dbReference type="Pfam" id="PF22642">
    <property type="entry name" value="MinC_N_1"/>
    <property type="match status" value="1"/>
</dbReference>
<dbReference type="InterPro" id="IPR055219">
    <property type="entry name" value="MinC_N_1"/>
</dbReference>
<evidence type="ECO:0000256" key="3">
    <source>
        <dbReference type="ARBA" id="ARBA00023210"/>
    </source>
</evidence>
<comment type="subunit">
    <text evidence="5 6">Interacts with MinD and FtsZ.</text>
</comment>
<dbReference type="GO" id="GO:0000917">
    <property type="term" value="P:division septum assembly"/>
    <property type="evidence" value="ECO:0007669"/>
    <property type="project" value="UniProtKB-KW"/>
</dbReference>
<dbReference type="InterPro" id="IPR016098">
    <property type="entry name" value="CAP/MinC_C"/>
</dbReference>
<dbReference type="InterPro" id="IPR005526">
    <property type="entry name" value="Septum_form_inhib_MinC_C"/>
</dbReference>
<keyword evidence="2 6" id="KW-0132">Cell division</keyword>